<protein>
    <submittedName>
        <fullName evidence="1">Uncharacterized protein</fullName>
    </submittedName>
</protein>
<sequence length="24" mass="2840">MSHWSCSQNISTWLDIMSIARIFI</sequence>
<dbReference type="AlphaFoldDB" id="A0A2P2Q1D7"/>
<reference evidence="1" key="1">
    <citation type="submission" date="2018-02" db="EMBL/GenBank/DDBJ databases">
        <title>Rhizophora mucronata_Transcriptome.</title>
        <authorList>
            <person name="Meera S.P."/>
            <person name="Sreeshan A."/>
            <person name="Augustine A."/>
        </authorList>
    </citation>
    <scope>NUCLEOTIDE SEQUENCE</scope>
    <source>
        <tissue evidence="1">Leaf</tissue>
    </source>
</reference>
<proteinExistence type="predicted"/>
<evidence type="ECO:0000313" key="1">
    <source>
        <dbReference type="EMBL" id="MBX60788.1"/>
    </source>
</evidence>
<accession>A0A2P2Q1D7</accession>
<name>A0A2P2Q1D7_RHIMU</name>
<organism evidence="1">
    <name type="scientific">Rhizophora mucronata</name>
    <name type="common">Asiatic mangrove</name>
    <dbReference type="NCBI Taxonomy" id="61149"/>
    <lineage>
        <taxon>Eukaryota</taxon>
        <taxon>Viridiplantae</taxon>
        <taxon>Streptophyta</taxon>
        <taxon>Embryophyta</taxon>
        <taxon>Tracheophyta</taxon>
        <taxon>Spermatophyta</taxon>
        <taxon>Magnoliopsida</taxon>
        <taxon>eudicotyledons</taxon>
        <taxon>Gunneridae</taxon>
        <taxon>Pentapetalae</taxon>
        <taxon>rosids</taxon>
        <taxon>fabids</taxon>
        <taxon>Malpighiales</taxon>
        <taxon>Rhizophoraceae</taxon>
        <taxon>Rhizophora</taxon>
    </lineage>
</organism>
<dbReference type="EMBL" id="GGEC01080304">
    <property type="protein sequence ID" value="MBX60788.1"/>
    <property type="molecule type" value="Transcribed_RNA"/>
</dbReference>